<dbReference type="Pfam" id="PF26213">
    <property type="entry name" value="TYRAAT1_C"/>
    <property type="match status" value="1"/>
</dbReference>
<dbReference type="GO" id="GO:0004665">
    <property type="term" value="F:prephenate dehydrogenase (NADP+) activity"/>
    <property type="evidence" value="ECO:0007669"/>
    <property type="project" value="InterPro"/>
</dbReference>
<evidence type="ECO:0000256" key="1">
    <source>
        <dbReference type="ARBA" id="ARBA00023002"/>
    </source>
</evidence>
<dbReference type="SUPFAM" id="SSF51735">
    <property type="entry name" value="NAD(P)-binding Rossmann-fold domains"/>
    <property type="match status" value="1"/>
</dbReference>
<dbReference type="PANTHER" id="PTHR43207:SF4">
    <property type="entry name" value="AROGENATE DEHYDROGENASE 2, CHLOROPLASTIC"/>
    <property type="match status" value="1"/>
</dbReference>
<protein>
    <submittedName>
        <fullName evidence="3">Prephenate dehydrogenase/arogenate dehydrogenase family protein</fullName>
    </submittedName>
</protein>
<dbReference type="InterPro" id="IPR036291">
    <property type="entry name" value="NAD(P)-bd_dom_sf"/>
</dbReference>
<dbReference type="InterPro" id="IPR046826">
    <property type="entry name" value="PDH_N"/>
</dbReference>
<dbReference type="GO" id="GO:0070403">
    <property type="term" value="F:NAD+ binding"/>
    <property type="evidence" value="ECO:0007669"/>
    <property type="project" value="InterPro"/>
</dbReference>
<keyword evidence="4" id="KW-1185">Reference proteome</keyword>
<dbReference type="InterPro" id="IPR008927">
    <property type="entry name" value="6-PGluconate_DH-like_C_sf"/>
</dbReference>
<dbReference type="EMBL" id="QUWK01000004">
    <property type="protein sequence ID" value="RFU95302.1"/>
    <property type="molecule type" value="Genomic_DNA"/>
</dbReference>
<evidence type="ECO:0000313" key="3">
    <source>
        <dbReference type="EMBL" id="RFU95302.1"/>
    </source>
</evidence>
<gene>
    <name evidence="3" type="ORF">DYP60_04600</name>
</gene>
<dbReference type="PANTHER" id="PTHR43207">
    <property type="entry name" value="AROGENATE DEHYDROGENASE-RELATED"/>
    <property type="match status" value="1"/>
</dbReference>
<proteinExistence type="predicted"/>
<organism evidence="3 4">
    <name type="scientific">Sphaerochaeta halotolerans</name>
    <dbReference type="NCBI Taxonomy" id="2293840"/>
    <lineage>
        <taxon>Bacteria</taxon>
        <taxon>Pseudomonadati</taxon>
        <taxon>Spirochaetota</taxon>
        <taxon>Spirochaetia</taxon>
        <taxon>Spirochaetales</taxon>
        <taxon>Sphaerochaetaceae</taxon>
        <taxon>Sphaerochaeta</taxon>
    </lineage>
</organism>
<dbReference type="InterPro" id="IPR003099">
    <property type="entry name" value="Prephen_DH"/>
</dbReference>
<dbReference type="Pfam" id="PF02153">
    <property type="entry name" value="PDH_N"/>
    <property type="match status" value="1"/>
</dbReference>
<dbReference type="InterPro" id="IPR045011">
    <property type="entry name" value="TYRAAT1/2"/>
</dbReference>
<dbReference type="AlphaFoldDB" id="A0A372MHS6"/>
<reference evidence="4" key="1">
    <citation type="submission" date="2018-08" db="EMBL/GenBank/DDBJ databases">
        <authorList>
            <person name="Grouzdev D.S."/>
            <person name="Krutkina M.S."/>
        </authorList>
    </citation>
    <scope>NUCLEOTIDE SEQUENCE [LARGE SCALE GENOMIC DNA]</scope>
    <source>
        <strain evidence="4">4-11</strain>
    </source>
</reference>
<dbReference type="PROSITE" id="PS51176">
    <property type="entry name" value="PDH_ADH"/>
    <property type="match status" value="1"/>
</dbReference>
<dbReference type="GO" id="GO:0008977">
    <property type="term" value="F:prephenate dehydrogenase (NAD+) activity"/>
    <property type="evidence" value="ECO:0007669"/>
    <property type="project" value="InterPro"/>
</dbReference>
<accession>A0A372MHS6</accession>
<dbReference type="Proteomes" id="UP000264002">
    <property type="component" value="Unassembled WGS sequence"/>
</dbReference>
<comment type="caution">
    <text evidence="3">The sequence shown here is derived from an EMBL/GenBank/DDBJ whole genome shotgun (WGS) entry which is preliminary data.</text>
</comment>
<evidence type="ECO:0000259" key="2">
    <source>
        <dbReference type="PROSITE" id="PS51176"/>
    </source>
</evidence>
<dbReference type="InterPro" id="IPR059064">
    <property type="entry name" value="TYRAAT2_C"/>
</dbReference>
<dbReference type="SUPFAM" id="SSF48179">
    <property type="entry name" value="6-phosphogluconate dehydrogenase C-terminal domain-like"/>
    <property type="match status" value="1"/>
</dbReference>
<dbReference type="Gene3D" id="3.40.50.720">
    <property type="entry name" value="NAD(P)-binding Rossmann-like Domain"/>
    <property type="match status" value="1"/>
</dbReference>
<name>A0A372MHS6_9SPIR</name>
<sequence length="252" mass="28369">MRFMKESMRIGVYGMGRFGSFWAKELADHGFEVIAYSRRNKNVPPGVRPGTEEEVLTTSALFFCVSISSFRDVLARTSGSIGKDTVVMDTCSVKLYPAKVMRELLPSSVQSIATHPMFGPDSGRDGVSGLPLVICPVNCKQEILSWWAHEFARWGLDVIRMSCDQHDREAAWSQGITHFVGRTLSELSLGDTKLATKGYKSLMSVVEQTCNDPIQLFYDLQRYNPYARDMRMELKGALDTVMDVLKKQEECE</sequence>
<evidence type="ECO:0000313" key="4">
    <source>
        <dbReference type="Proteomes" id="UP000264002"/>
    </source>
</evidence>
<keyword evidence="1" id="KW-0560">Oxidoreductase</keyword>
<dbReference type="GO" id="GO:0006571">
    <property type="term" value="P:tyrosine biosynthetic process"/>
    <property type="evidence" value="ECO:0007669"/>
    <property type="project" value="InterPro"/>
</dbReference>
<dbReference type="GO" id="GO:0033730">
    <property type="term" value="F:arogenate dehydrogenase (NADP+) activity"/>
    <property type="evidence" value="ECO:0007669"/>
    <property type="project" value="InterPro"/>
</dbReference>
<reference evidence="3 4" key="2">
    <citation type="submission" date="2018-09" db="EMBL/GenBank/DDBJ databases">
        <title>Genome of Sphaerochaeta halotolerans strain 4-11.</title>
        <authorList>
            <person name="Nazina T.N."/>
            <person name="Sokolova D.S."/>
        </authorList>
    </citation>
    <scope>NUCLEOTIDE SEQUENCE [LARGE SCALE GENOMIC DNA]</scope>
    <source>
        <strain evidence="3 4">4-11</strain>
    </source>
</reference>
<feature type="domain" description="Prephenate/arogenate dehydrogenase" evidence="2">
    <location>
        <begin position="8"/>
        <end position="252"/>
    </location>
</feature>